<proteinExistence type="inferred from homology"/>
<dbReference type="InterPro" id="IPR029058">
    <property type="entry name" value="AB_hydrolase_fold"/>
</dbReference>
<keyword evidence="5" id="KW-1185">Reference proteome</keyword>
<dbReference type="SUPFAM" id="SSF53474">
    <property type="entry name" value="alpha/beta-Hydrolases"/>
    <property type="match status" value="1"/>
</dbReference>
<protein>
    <recommendedName>
        <fullName evidence="3">AB hydrolase-1 domain-containing protein</fullName>
    </recommendedName>
</protein>
<dbReference type="AlphaFoldDB" id="A0AAV8UND0"/>
<comment type="similarity">
    <text evidence="1">Belongs to the AB hydrolase superfamily.</text>
</comment>
<evidence type="ECO:0000313" key="5">
    <source>
        <dbReference type="Proteomes" id="UP001157974"/>
    </source>
</evidence>
<keyword evidence="2" id="KW-0378">Hydrolase</keyword>
<dbReference type="Proteomes" id="UP001157974">
    <property type="component" value="Unassembled WGS sequence"/>
</dbReference>
<evidence type="ECO:0000256" key="2">
    <source>
        <dbReference type="ARBA" id="ARBA00022801"/>
    </source>
</evidence>
<dbReference type="EMBL" id="JAMWBK010000006">
    <property type="protein sequence ID" value="KAJ8904008.1"/>
    <property type="molecule type" value="Genomic_DNA"/>
</dbReference>
<name>A0AAV8UND0_9RHOD</name>
<dbReference type="PANTHER" id="PTHR46118">
    <property type="entry name" value="PROTEIN ABHD11"/>
    <property type="match status" value="1"/>
</dbReference>
<dbReference type="GO" id="GO:0052689">
    <property type="term" value="F:carboxylic ester hydrolase activity"/>
    <property type="evidence" value="ECO:0007669"/>
    <property type="project" value="TreeGrafter"/>
</dbReference>
<dbReference type="PANTHER" id="PTHR46118:SF4">
    <property type="entry name" value="PROTEIN ABHD11"/>
    <property type="match status" value="1"/>
</dbReference>
<accession>A0AAV8UND0</accession>
<feature type="domain" description="AB hydrolase-1" evidence="3">
    <location>
        <begin position="54"/>
        <end position="167"/>
    </location>
</feature>
<evidence type="ECO:0000313" key="4">
    <source>
        <dbReference type="EMBL" id="KAJ8904008.1"/>
    </source>
</evidence>
<sequence>MLRILQSRGANEIRRRAFATSASAVEEPVTRRGSCTVPVAFTKFDAKEDAAPSPPVVLLHGLLGSQMSYRSLVKKPEFAPKRDIYTLDMRNHGLSPHTGEMDLHALSRDVSLFLDNEGIEAASIVGTNIGGKVGMILALEQSDRVSDLVVIDGSPLASDKKLEFVNKIVQVIHDVEIENYTQKKDIEEDLKKGGIEDDRLRQFLMTNVVSDSDEPGFYKWRHGIQAIQEAMPALITFPVYESETYTGKSLFAFGKQWSEEEEAAIKKLFPNAAMKNLESTGPYFSGPNFPAIGSTEKLTEVLNEHLGSKP</sequence>
<dbReference type="Gene3D" id="3.40.50.1820">
    <property type="entry name" value="alpha/beta hydrolase"/>
    <property type="match status" value="1"/>
</dbReference>
<evidence type="ECO:0000256" key="1">
    <source>
        <dbReference type="ARBA" id="ARBA00008645"/>
    </source>
</evidence>
<reference evidence="4 5" key="1">
    <citation type="journal article" date="2023" name="Nat. Commun.">
        <title>Origin of minicircular mitochondrial genomes in red algae.</title>
        <authorList>
            <person name="Lee Y."/>
            <person name="Cho C.H."/>
            <person name="Lee Y.M."/>
            <person name="Park S.I."/>
            <person name="Yang J.H."/>
            <person name="West J.A."/>
            <person name="Bhattacharya D."/>
            <person name="Yoon H.S."/>
        </authorList>
    </citation>
    <scope>NUCLEOTIDE SEQUENCE [LARGE SCALE GENOMIC DNA]</scope>
    <source>
        <strain evidence="4 5">CCMP1338</strain>
        <tissue evidence="4">Whole cell</tissue>
    </source>
</reference>
<comment type="caution">
    <text evidence="4">The sequence shown here is derived from an EMBL/GenBank/DDBJ whole genome shotgun (WGS) entry which is preliminary data.</text>
</comment>
<organism evidence="4 5">
    <name type="scientific">Rhodosorus marinus</name>
    <dbReference type="NCBI Taxonomy" id="101924"/>
    <lineage>
        <taxon>Eukaryota</taxon>
        <taxon>Rhodophyta</taxon>
        <taxon>Stylonematophyceae</taxon>
        <taxon>Stylonematales</taxon>
        <taxon>Stylonemataceae</taxon>
        <taxon>Rhodosorus</taxon>
    </lineage>
</organism>
<dbReference type="InterPro" id="IPR000073">
    <property type="entry name" value="AB_hydrolase_1"/>
</dbReference>
<dbReference type="Pfam" id="PF00561">
    <property type="entry name" value="Abhydrolase_1"/>
    <property type="match status" value="1"/>
</dbReference>
<evidence type="ECO:0000259" key="3">
    <source>
        <dbReference type="Pfam" id="PF00561"/>
    </source>
</evidence>
<gene>
    <name evidence="4" type="ORF">NDN08_000538</name>
</gene>